<organism evidence="1 2">
    <name type="scientific">Pigmentiphaga kullae</name>
    <dbReference type="NCBI Taxonomy" id="151784"/>
    <lineage>
        <taxon>Bacteria</taxon>
        <taxon>Pseudomonadati</taxon>
        <taxon>Pseudomonadota</taxon>
        <taxon>Betaproteobacteria</taxon>
        <taxon>Burkholderiales</taxon>
        <taxon>Alcaligenaceae</taxon>
        <taxon>Pigmentiphaga</taxon>
    </lineage>
</organism>
<evidence type="ECO:0000313" key="2">
    <source>
        <dbReference type="Proteomes" id="UP000292445"/>
    </source>
</evidence>
<reference evidence="1 2" key="1">
    <citation type="submission" date="2019-02" db="EMBL/GenBank/DDBJ databases">
        <title>Genomic Encyclopedia of Type Strains, Phase IV (KMG-IV): sequencing the most valuable type-strain genomes for metagenomic binning, comparative biology and taxonomic classification.</title>
        <authorList>
            <person name="Goeker M."/>
        </authorList>
    </citation>
    <scope>NUCLEOTIDE SEQUENCE [LARGE SCALE GENOMIC DNA]</scope>
    <source>
        <strain evidence="1 2">K24</strain>
    </source>
</reference>
<dbReference type="Proteomes" id="UP000292445">
    <property type="component" value="Unassembled WGS sequence"/>
</dbReference>
<proteinExistence type="predicted"/>
<gene>
    <name evidence="1" type="ORF">EV675_3220</name>
</gene>
<sequence length="168" mass="18839">MSAIISPCGLYRYRLERDVGMDGPVYAFFGINPSTADAREDDATVRKWTGFVKAWGGSRFVVGNVWPLRATDVRLLARSTRWLDIYRENQRHILAMAVEADILVPCWGDRAKVPRSMHNEIDELLSLLLGTRKPVMHFGLTKSGDPKHPLMLAYSTPLTPWTPAGAAQ</sequence>
<comment type="caution">
    <text evidence="1">The sequence shown here is derived from an EMBL/GenBank/DDBJ whole genome shotgun (WGS) entry which is preliminary data.</text>
</comment>
<dbReference type="Pfam" id="PF07799">
    <property type="entry name" value="DUF1643"/>
    <property type="match status" value="1"/>
</dbReference>
<dbReference type="AlphaFoldDB" id="A0A4Q7NC62"/>
<keyword evidence="2" id="KW-1185">Reference proteome</keyword>
<dbReference type="OrthoDB" id="9807577at2"/>
<dbReference type="InterPro" id="IPR012441">
    <property type="entry name" value="DUF1643"/>
</dbReference>
<protein>
    <recommendedName>
        <fullName evidence="3">DUF1643 domain-containing protein</fullName>
    </recommendedName>
</protein>
<dbReference type="RefSeq" id="WP_130358255.1">
    <property type="nucleotide sequence ID" value="NZ_SGXC01000002.1"/>
</dbReference>
<name>A0A4Q7NC62_9BURK</name>
<evidence type="ECO:0000313" key="1">
    <source>
        <dbReference type="EMBL" id="RZS80608.1"/>
    </source>
</evidence>
<evidence type="ECO:0008006" key="3">
    <source>
        <dbReference type="Google" id="ProtNLM"/>
    </source>
</evidence>
<dbReference type="EMBL" id="SGXC01000002">
    <property type="protein sequence ID" value="RZS80608.1"/>
    <property type="molecule type" value="Genomic_DNA"/>
</dbReference>
<accession>A0A4Q7NC62</accession>